<dbReference type="AlphaFoldDB" id="A0A853PSJ4"/>
<gene>
    <name evidence="2" type="ORF">AC094_30650</name>
</gene>
<accession>A0A853PSJ4</accession>
<dbReference type="InterPro" id="IPR000421">
    <property type="entry name" value="FA58C"/>
</dbReference>
<dbReference type="InterPro" id="IPR008979">
    <property type="entry name" value="Galactose-bd-like_sf"/>
</dbReference>
<evidence type="ECO:0000313" key="3">
    <source>
        <dbReference type="Proteomes" id="UP000093197"/>
    </source>
</evidence>
<reference evidence="2 3" key="1">
    <citation type="journal article" date="2016" name="PLoS ONE">
        <title>Genomic Diversity of Enterotoxigenic Strains of Bacteroides fragilis.</title>
        <authorList>
            <person name="Pierce J.V."/>
            <person name="Bernstein H.D."/>
        </authorList>
    </citation>
    <scope>NUCLEOTIDE SEQUENCE [LARGE SCALE GENOMIC DNA]</scope>
    <source>
        <strain evidence="2 3">20793-3</strain>
    </source>
</reference>
<dbReference type="Gene3D" id="2.60.120.260">
    <property type="entry name" value="Galactose-binding domain-like"/>
    <property type="match status" value="1"/>
</dbReference>
<name>A0A853PSJ4_BACFG</name>
<dbReference type="EMBL" id="LIDT01000031">
    <property type="protein sequence ID" value="OCR29990.1"/>
    <property type="molecule type" value="Genomic_DNA"/>
</dbReference>
<sequence length="300" mass="33253">MKMKKILLGLCVILGLINMIGCSSDEKYPMPTSIDQNSLSAEAKAGAIKLKWTVPADSNYYYVKVTYTLPEDGKKCMRLASVNSDTMLVDNLLHRYGDINFTLQPCNRAGEASQSCSIMAQALPALKQIKTDRNPITLSAKQLYTDDQESSEGPIANLVDGRNDTYFHMSWSSPTPFPHYIVVDLGEENALSTFLFSYVCRDNNNKDNPKEMDILGSNTFDGKNYDESQTTLLASLSNLPNTKAASYESDIIKAGASYRYFWFKVKSSTSGSNWIALAELGLSKVIVKTYDPETGETTIE</sequence>
<organism evidence="2 3">
    <name type="scientific">Bacteroides fragilis</name>
    <dbReference type="NCBI Taxonomy" id="817"/>
    <lineage>
        <taxon>Bacteria</taxon>
        <taxon>Pseudomonadati</taxon>
        <taxon>Bacteroidota</taxon>
        <taxon>Bacteroidia</taxon>
        <taxon>Bacteroidales</taxon>
        <taxon>Bacteroidaceae</taxon>
        <taxon>Bacteroides</taxon>
    </lineage>
</organism>
<feature type="domain" description="F5/8 type C" evidence="1">
    <location>
        <begin position="149"/>
        <end position="280"/>
    </location>
</feature>
<dbReference type="Proteomes" id="UP000093197">
    <property type="component" value="Unassembled WGS sequence"/>
</dbReference>
<evidence type="ECO:0000313" key="2">
    <source>
        <dbReference type="EMBL" id="OCR29990.1"/>
    </source>
</evidence>
<protein>
    <submittedName>
        <fullName evidence="2">Chitobiase</fullName>
    </submittedName>
</protein>
<dbReference type="SUPFAM" id="SSF49785">
    <property type="entry name" value="Galactose-binding domain-like"/>
    <property type="match status" value="1"/>
</dbReference>
<evidence type="ECO:0000259" key="1">
    <source>
        <dbReference type="Pfam" id="PF00754"/>
    </source>
</evidence>
<proteinExistence type="predicted"/>
<dbReference type="Pfam" id="PF00754">
    <property type="entry name" value="F5_F8_type_C"/>
    <property type="match status" value="1"/>
</dbReference>
<comment type="caution">
    <text evidence="2">The sequence shown here is derived from an EMBL/GenBank/DDBJ whole genome shotgun (WGS) entry which is preliminary data.</text>
</comment>